<protein>
    <submittedName>
        <fullName evidence="5">Uncharacterized protein</fullName>
    </submittedName>
</protein>
<keyword evidence="3" id="KW-0808">Transferase</keyword>
<dbReference type="OrthoDB" id="1924260at2759"/>
<evidence type="ECO:0000256" key="1">
    <source>
        <dbReference type="ARBA" id="ARBA00006734"/>
    </source>
</evidence>
<dbReference type="SUPFAM" id="SSF48439">
    <property type="entry name" value="Protein prenylyltransferase"/>
    <property type="match status" value="1"/>
</dbReference>
<sequence length="332" mass="39845">MYLQKTSTEKERNRDELGLIPLIPEMSDLPLASQMYHPLIVVEKKLGIAQQCLAVLLKEAHEYFLTIKEQDHKHLEQVTRIMVLLKPDNYTAMNRRKQLIQFDYIRAQDEISLIELIFTIPKHSKSTVAWYHRQWIFANYAKIDIVNEFKLCTMTSMAYPRNYYAWTYRYWVLSTYCKSDQNIIEKEYQDTCRWMELNISDYSGFQYLQQVMELYVALKQEPHMAWLNKLIIKYPGYESLWCHRRFCSSQFVQSEEYCHQQHDFIKNTMQDVYKDQALSNNKWCLQKEYALKFGLFHSIMEIRFYGKLYIDKSTRNMYLAAAPSANFMDLQG</sequence>
<dbReference type="Proteomes" id="UP000054107">
    <property type="component" value="Unassembled WGS sequence"/>
</dbReference>
<dbReference type="PANTHER" id="PTHR11129:SF3">
    <property type="entry name" value="PROTEIN PRENYLTRANSFERASE ALPHA SUBUNIT REPEAT-CONTAINING PROTEIN 1"/>
    <property type="match status" value="1"/>
</dbReference>
<dbReference type="AlphaFoldDB" id="A0A0B7NGH1"/>
<name>A0A0B7NGH1_9FUNG</name>
<dbReference type="STRING" id="35722.A0A0B7NGH1"/>
<evidence type="ECO:0000256" key="2">
    <source>
        <dbReference type="ARBA" id="ARBA00022602"/>
    </source>
</evidence>
<evidence type="ECO:0000256" key="4">
    <source>
        <dbReference type="ARBA" id="ARBA00022737"/>
    </source>
</evidence>
<dbReference type="InterPro" id="IPR002088">
    <property type="entry name" value="Prenyl_trans_a"/>
</dbReference>
<dbReference type="PANTHER" id="PTHR11129">
    <property type="entry name" value="PROTEIN FARNESYLTRANSFERASE ALPHA SUBUNIT/RAB GERANYLGERANYL TRANSFERASE ALPHA SUBUNIT"/>
    <property type="match status" value="1"/>
</dbReference>
<dbReference type="PROSITE" id="PS51147">
    <property type="entry name" value="PFTA"/>
    <property type="match status" value="1"/>
</dbReference>
<keyword evidence="4" id="KW-0677">Repeat</keyword>
<accession>A0A0B7NGH1</accession>
<dbReference type="GO" id="GO:0005737">
    <property type="term" value="C:cytoplasm"/>
    <property type="evidence" value="ECO:0007669"/>
    <property type="project" value="TreeGrafter"/>
</dbReference>
<evidence type="ECO:0000256" key="3">
    <source>
        <dbReference type="ARBA" id="ARBA00022679"/>
    </source>
</evidence>
<keyword evidence="6" id="KW-1185">Reference proteome</keyword>
<gene>
    <name evidence="5" type="primary">PARPA_10768.1 scaffold 41684</name>
</gene>
<comment type="similarity">
    <text evidence="1">Belongs to the protein prenyltransferase subunit alpha family.</text>
</comment>
<evidence type="ECO:0000313" key="6">
    <source>
        <dbReference type="Proteomes" id="UP000054107"/>
    </source>
</evidence>
<dbReference type="Pfam" id="PF01239">
    <property type="entry name" value="PPTA"/>
    <property type="match status" value="3"/>
</dbReference>
<dbReference type="GO" id="GO:0008318">
    <property type="term" value="F:protein prenyltransferase activity"/>
    <property type="evidence" value="ECO:0007669"/>
    <property type="project" value="InterPro"/>
</dbReference>
<evidence type="ECO:0000313" key="5">
    <source>
        <dbReference type="EMBL" id="CEP16502.1"/>
    </source>
</evidence>
<dbReference type="Gene3D" id="1.25.40.120">
    <property type="entry name" value="Protein prenylyltransferase"/>
    <property type="match status" value="1"/>
</dbReference>
<proteinExistence type="inferred from homology"/>
<organism evidence="5 6">
    <name type="scientific">Parasitella parasitica</name>
    <dbReference type="NCBI Taxonomy" id="35722"/>
    <lineage>
        <taxon>Eukaryota</taxon>
        <taxon>Fungi</taxon>
        <taxon>Fungi incertae sedis</taxon>
        <taxon>Mucoromycota</taxon>
        <taxon>Mucoromycotina</taxon>
        <taxon>Mucoromycetes</taxon>
        <taxon>Mucorales</taxon>
        <taxon>Mucorineae</taxon>
        <taxon>Mucoraceae</taxon>
        <taxon>Parasitella</taxon>
    </lineage>
</organism>
<dbReference type="EMBL" id="LN733169">
    <property type="protein sequence ID" value="CEP16502.1"/>
    <property type="molecule type" value="Genomic_DNA"/>
</dbReference>
<keyword evidence="2" id="KW-0637">Prenyltransferase</keyword>
<reference evidence="5 6" key="1">
    <citation type="submission" date="2014-09" db="EMBL/GenBank/DDBJ databases">
        <authorList>
            <person name="Ellenberger Sabrina"/>
        </authorList>
    </citation>
    <scope>NUCLEOTIDE SEQUENCE [LARGE SCALE GENOMIC DNA]</scope>
    <source>
        <strain evidence="5 6">CBS 412.66</strain>
    </source>
</reference>